<feature type="domain" description="DDE-1" evidence="1">
    <location>
        <begin position="17"/>
        <end position="129"/>
    </location>
</feature>
<evidence type="ECO:0000313" key="2">
    <source>
        <dbReference type="EMBL" id="KAJ8306960.1"/>
    </source>
</evidence>
<comment type="caution">
    <text evidence="2">The sequence shown here is derived from an EMBL/GenBank/DDBJ whole genome shotgun (WGS) entry which is preliminary data.</text>
</comment>
<protein>
    <recommendedName>
        <fullName evidence="1">DDE-1 domain-containing protein</fullName>
    </recommendedName>
</protein>
<keyword evidence="3" id="KW-1185">Reference proteome</keyword>
<evidence type="ECO:0000313" key="3">
    <source>
        <dbReference type="Proteomes" id="UP001217089"/>
    </source>
</evidence>
<sequence length="153" mass="17534">MIKYVNKVLVPYVDSVRQELHLPLESKALIVFDTSIYKAHRREKLVSFLGRNGIRLAYIPAVCTGQLQPLDLILNNVFKSHLKSNEIQRQFATGRDISDVSIDLRLSNIKPLHASLLVLANISMIQKAFKLRGNRKLHENIHLAFNFAKQDNF</sequence>
<dbReference type="InterPro" id="IPR004875">
    <property type="entry name" value="DDE_SF_endonuclease_dom"/>
</dbReference>
<dbReference type="Proteomes" id="UP001217089">
    <property type="component" value="Unassembled WGS sequence"/>
</dbReference>
<name>A0ABQ9EU76_TEGGR</name>
<evidence type="ECO:0000259" key="1">
    <source>
        <dbReference type="Pfam" id="PF03184"/>
    </source>
</evidence>
<dbReference type="Pfam" id="PF03184">
    <property type="entry name" value="DDE_1"/>
    <property type="match status" value="1"/>
</dbReference>
<gene>
    <name evidence="2" type="ORF">KUTeg_015044</name>
</gene>
<dbReference type="EMBL" id="JARBDR010000793">
    <property type="protein sequence ID" value="KAJ8306960.1"/>
    <property type="molecule type" value="Genomic_DNA"/>
</dbReference>
<accession>A0ABQ9EU76</accession>
<reference evidence="2 3" key="1">
    <citation type="submission" date="2022-12" db="EMBL/GenBank/DDBJ databases">
        <title>Chromosome-level genome of Tegillarca granosa.</title>
        <authorList>
            <person name="Kim J."/>
        </authorList>
    </citation>
    <scope>NUCLEOTIDE SEQUENCE [LARGE SCALE GENOMIC DNA]</scope>
    <source>
        <strain evidence="2">Teg-2019</strain>
        <tissue evidence="2">Adductor muscle</tissue>
    </source>
</reference>
<organism evidence="2 3">
    <name type="scientific">Tegillarca granosa</name>
    <name type="common">Malaysian cockle</name>
    <name type="synonym">Anadara granosa</name>
    <dbReference type="NCBI Taxonomy" id="220873"/>
    <lineage>
        <taxon>Eukaryota</taxon>
        <taxon>Metazoa</taxon>
        <taxon>Spiralia</taxon>
        <taxon>Lophotrochozoa</taxon>
        <taxon>Mollusca</taxon>
        <taxon>Bivalvia</taxon>
        <taxon>Autobranchia</taxon>
        <taxon>Pteriomorphia</taxon>
        <taxon>Arcoida</taxon>
        <taxon>Arcoidea</taxon>
        <taxon>Arcidae</taxon>
        <taxon>Tegillarca</taxon>
    </lineage>
</organism>
<proteinExistence type="predicted"/>